<dbReference type="EMBL" id="MFLJ01000018">
    <property type="protein sequence ID" value="OGG64548.1"/>
    <property type="molecule type" value="Genomic_DNA"/>
</dbReference>
<dbReference type="Pfam" id="PF18920">
    <property type="entry name" value="DUF5671"/>
    <property type="match status" value="1"/>
</dbReference>
<dbReference type="Proteomes" id="UP000177232">
    <property type="component" value="Unassembled WGS sequence"/>
</dbReference>
<feature type="transmembrane region" description="Helical" evidence="1">
    <location>
        <begin position="129"/>
        <end position="151"/>
    </location>
</feature>
<evidence type="ECO:0000313" key="3">
    <source>
        <dbReference type="EMBL" id="OGG64548.1"/>
    </source>
</evidence>
<evidence type="ECO:0000259" key="2">
    <source>
        <dbReference type="Pfam" id="PF18920"/>
    </source>
</evidence>
<proteinExistence type="predicted"/>
<feature type="transmembrane region" description="Helical" evidence="1">
    <location>
        <begin position="12"/>
        <end position="36"/>
    </location>
</feature>
<name>A0A1F6DT29_9BACT</name>
<dbReference type="InterPro" id="IPR043728">
    <property type="entry name" value="DUF5671"/>
</dbReference>
<gene>
    <name evidence="3" type="ORF">A3C94_02780</name>
</gene>
<keyword evidence="1" id="KW-0472">Membrane</keyword>
<feature type="domain" description="DUF5671" evidence="2">
    <location>
        <begin position="11"/>
        <end position="145"/>
    </location>
</feature>
<accession>A0A1F6DT29</accession>
<dbReference type="STRING" id="1798496.A3C94_02780"/>
<feature type="transmembrane region" description="Helical" evidence="1">
    <location>
        <begin position="95"/>
        <end position="117"/>
    </location>
</feature>
<sequence length="326" mass="36446">MDKPKITPKDFFLWAGAMVTFYWSVIAYIFLVFDYINYTFPNALSYYPSDPYQSGISYEMASVIVLLPLYLFLMRFIRRDMERDPSRKDIWVRRWALILTLFVAGVAIAADLITLLTTFLNGEALTTAFLLKVLVIFLVAGAVFLHFIADLRGYWTLNPSRKQMVVVAVAVLAVATIVSGFFIVGTPGQARLARFDAQKVNDLQNIQSQVVYYWQAKQKLPGVITDLNNSLAYGPVPTDTQTGEPYIYKATGALSFQLCATFNAESRTNQMPSPEARAVMPASPPPVQEKAILGGKGIPQDNWQHGAGEVCFDRTIDPAFYPPLKP</sequence>
<feature type="transmembrane region" description="Helical" evidence="1">
    <location>
        <begin position="56"/>
        <end position="74"/>
    </location>
</feature>
<keyword evidence="1" id="KW-1133">Transmembrane helix</keyword>
<dbReference type="AlphaFoldDB" id="A0A1F6DT29"/>
<keyword evidence="1" id="KW-0812">Transmembrane</keyword>
<evidence type="ECO:0000256" key="1">
    <source>
        <dbReference type="SAM" id="Phobius"/>
    </source>
</evidence>
<reference evidence="3 4" key="1">
    <citation type="journal article" date="2016" name="Nat. Commun.">
        <title>Thousands of microbial genomes shed light on interconnected biogeochemical processes in an aquifer system.</title>
        <authorList>
            <person name="Anantharaman K."/>
            <person name="Brown C.T."/>
            <person name="Hug L.A."/>
            <person name="Sharon I."/>
            <person name="Castelle C.J."/>
            <person name="Probst A.J."/>
            <person name="Thomas B.C."/>
            <person name="Singh A."/>
            <person name="Wilkins M.J."/>
            <person name="Karaoz U."/>
            <person name="Brodie E.L."/>
            <person name="Williams K.H."/>
            <person name="Hubbard S.S."/>
            <person name="Banfield J.F."/>
        </authorList>
    </citation>
    <scope>NUCLEOTIDE SEQUENCE [LARGE SCALE GENOMIC DNA]</scope>
</reference>
<feature type="transmembrane region" description="Helical" evidence="1">
    <location>
        <begin position="163"/>
        <end position="184"/>
    </location>
</feature>
<organism evidence="3 4">
    <name type="scientific">Candidatus Kaiserbacteria bacterium RIFCSPHIGHO2_02_FULL_55_17</name>
    <dbReference type="NCBI Taxonomy" id="1798496"/>
    <lineage>
        <taxon>Bacteria</taxon>
        <taxon>Candidatus Kaiseribacteriota</taxon>
    </lineage>
</organism>
<comment type="caution">
    <text evidence="3">The sequence shown here is derived from an EMBL/GenBank/DDBJ whole genome shotgun (WGS) entry which is preliminary data.</text>
</comment>
<protein>
    <recommendedName>
        <fullName evidence="2">DUF5671 domain-containing protein</fullName>
    </recommendedName>
</protein>
<evidence type="ECO:0000313" key="4">
    <source>
        <dbReference type="Proteomes" id="UP000177232"/>
    </source>
</evidence>